<dbReference type="SUPFAM" id="SSF109709">
    <property type="entry name" value="KorB DNA-binding domain-like"/>
    <property type="match status" value="1"/>
</dbReference>
<dbReference type="GO" id="GO:0003677">
    <property type="term" value="F:DNA binding"/>
    <property type="evidence" value="ECO:0007669"/>
    <property type="project" value="InterPro"/>
</dbReference>
<keyword evidence="2" id="KW-0159">Chromosome partition</keyword>
<evidence type="ECO:0000313" key="6">
    <source>
        <dbReference type="Proteomes" id="UP000316083"/>
    </source>
</evidence>
<dbReference type="PANTHER" id="PTHR33375">
    <property type="entry name" value="CHROMOSOME-PARTITIONING PROTEIN PARB-RELATED"/>
    <property type="match status" value="1"/>
</dbReference>
<dbReference type="Pfam" id="PF02195">
    <property type="entry name" value="ParB_N"/>
    <property type="match status" value="1"/>
</dbReference>
<dbReference type="PANTHER" id="PTHR33375:SF1">
    <property type="entry name" value="CHROMOSOME-PARTITIONING PROTEIN PARB-RELATED"/>
    <property type="match status" value="1"/>
</dbReference>
<comment type="similarity">
    <text evidence="1">Belongs to the ParB family.</text>
</comment>
<dbReference type="Gene3D" id="1.10.10.2830">
    <property type="match status" value="1"/>
</dbReference>
<gene>
    <name evidence="5" type="ORF">FBZ82_104408</name>
</gene>
<dbReference type="SUPFAM" id="SSF110849">
    <property type="entry name" value="ParB/Sulfiredoxin"/>
    <property type="match status" value="1"/>
</dbReference>
<feature type="domain" description="ParB-like N-terminal" evidence="4">
    <location>
        <begin position="46"/>
        <end position="135"/>
    </location>
</feature>
<dbReference type="Pfam" id="PF17762">
    <property type="entry name" value="HTH_ParB"/>
    <property type="match status" value="1"/>
</dbReference>
<dbReference type="RefSeq" id="WP_145675627.1">
    <property type="nucleotide sequence ID" value="NZ_VITF01000004.1"/>
</dbReference>
<name>A0A560BC89_AZOBR</name>
<reference evidence="5 6" key="1">
    <citation type="submission" date="2019-06" db="EMBL/GenBank/DDBJ databases">
        <title>Genomic Encyclopedia of Type Strains, Phase IV (KMG-V): Genome sequencing to study the core and pangenomes of soil and plant-associated prokaryotes.</title>
        <authorList>
            <person name="Whitman W."/>
        </authorList>
    </citation>
    <scope>NUCLEOTIDE SEQUENCE [LARGE SCALE GENOMIC DNA]</scope>
    <source>
        <strain evidence="5 6">BR 11796</strain>
    </source>
</reference>
<dbReference type="InterPro" id="IPR036086">
    <property type="entry name" value="ParB/Sulfiredoxin_sf"/>
</dbReference>
<dbReference type="GO" id="GO:0045881">
    <property type="term" value="P:positive regulation of sporulation resulting in formation of a cellular spore"/>
    <property type="evidence" value="ECO:0007669"/>
    <property type="project" value="TreeGrafter"/>
</dbReference>
<dbReference type="Proteomes" id="UP000316083">
    <property type="component" value="Unassembled WGS sequence"/>
</dbReference>
<dbReference type="GO" id="GO:0007059">
    <property type="term" value="P:chromosome segregation"/>
    <property type="evidence" value="ECO:0007669"/>
    <property type="project" value="UniProtKB-KW"/>
</dbReference>
<organism evidence="5 6">
    <name type="scientific">Azospirillum brasilense</name>
    <dbReference type="NCBI Taxonomy" id="192"/>
    <lineage>
        <taxon>Bacteria</taxon>
        <taxon>Pseudomonadati</taxon>
        <taxon>Pseudomonadota</taxon>
        <taxon>Alphaproteobacteria</taxon>
        <taxon>Rhodospirillales</taxon>
        <taxon>Azospirillaceae</taxon>
        <taxon>Azospirillum</taxon>
    </lineage>
</organism>
<evidence type="ECO:0000313" key="5">
    <source>
        <dbReference type="EMBL" id="TWA70248.1"/>
    </source>
</evidence>
<sequence length="315" mass="34957">MPPKIQRSNPAFFGTKPATVTAGEPERRASTVGVLVGAPENAARIVHLPVDLVDDNPHQTRTHFDASDLAALQQSISTHGLQQPIGVRQKDDGRYRLVFGERRLRCVRALGQRTIACVLVGAELDDAEITVVENMLRTDLNPFEQADAMALLKERRGCTNVDVGRIVGMDRSDVSRTLLLRNLPAEIRAEYEQQAEKPARYKLWKIAALASPEEQIAAWQAMTGNDEAVTLAADDRAPDERPEADNGSRRDIRRYSSAVTLSAFSLRVARHFQRSRDALLAFQDKPKRLEDSDRQMLSDMKAAIEKILAVDADPA</sequence>
<dbReference type="InterPro" id="IPR050336">
    <property type="entry name" value="Chromosome_partition/occlusion"/>
</dbReference>
<dbReference type="InterPro" id="IPR004437">
    <property type="entry name" value="ParB/RepB/Spo0J"/>
</dbReference>
<evidence type="ECO:0000256" key="2">
    <source>
        <dbReference type="ARBA" id="ARBA00022829"/>
    </source>
</evidence>
<dbReference type="EMBL" id="VITF01000004">
    <property type="protein sequence ID" value="TWA70248.1"/>
    <property type="molecule type" value="Genomic_DNA"/>
</dbReference>
<dbReference type="Gene3D" id="3.90.1530.30">
    <property type="match status" value="1"/>
</dbReference>
<feature type="compositionally biased region" description="Basic and acidic residues" evidence="3">
    <location>
        <begin position="233"/>
        <end position="251"/>
    </location>
</feature>
<dbReference type="InterPro" id="IPR003115">
    <property type="entry name" value="ParB_N"/>
</dbReference>
<evidence type="ECO:0000256" key="1">
    <source>
        <dbReference type="ARBA" id="ARBA00006295"/>
    </source>
</evidence>
<dbReference type="AlphaFoldDB" id="A0A560BC89"/>
<evidence type="ECO:0000259" key="4">
    <source>
        <dbReference type="SMART" id="SM00470"/>
    </source>
</evidence>
<dbReference type="InterPro" id="IPR041468">
    <property type="entry name" value="HTH_ParB/Spo0J"/>
</dbReference>
<dbReference type="NCBIfam" id="TIGR00180">
    <property type="entry name" value="parB_part"/>
    <property type="match status" value="1"/>
</dbReference>
<feature type="region of interest" description="Disordered" evidence="3">
    <location>
        <begin position="231"/>
        <end position="251"/>
    </location>
</feature>
<dbReference type="GO" id="GO:0005694">
    <property type="term" value="C:chromosome"/>
    <property type="evidence" value="ECO:0007669"/>
    <property type="project" value="TreeGrafter"/>
</dbReference>
<protein>
    <submittedName>
        <fullName evidence="5">ParB family chromosome partitioning protein</fullName>
    </submittedName>
</protein>
<accession>A0A560BC89</accession>
<comment type="caution">
    <text evidence="5">The sequence shown here is derived from an EMBL/GenBank/DDBJ whole genome shotgun (WGS) entry which is preliminary data.</text>
</comment>
<proteinExistence type="inferred from homology"/>
<feature type="region of interest" description="Disordered" evidence="3">
    <location>
        <begin position="1"/>
        <end position="25"/>
    </location>
</feature>
<dbReference type="SMART" id="SM00470">
    <property type="entry name" value="ParB"/>
    <property type="match status" value="1"/>
</dbReference>
<evidence type="ECO:0000256" key="3">
    <source>
        <dbReference type="SAM" id="MobiDB-lite"/>
    </source>
</evidence>